<organism evidence="2 3">
    <name type="scientific">Chiloscyllium punctatum</name>
    <name type="common">Brownbanded bambooshark</name>
    <name type="synonym">Hemiscyllium punctatum</name>
    <dbReference type="NCBI Taxonomy" id="137246"/>
    <lineage>
        <taxon>Eukaryota</taxon>
        <taxon>Metazoa</taxon>
        <taxon>Chordata</taxon>
        <taxon>Craniata</taxon>
        <taxon>Vertebrata</taxon>
        <taxon>Chondrichthyes</taxon>
        <taxon>Elasmobranchii</taxon>
        <taxon>Galeomorphii</taxon>
        <taxon>Galeoidea</taxon>
        <taxon>Orectolobiformes</taxon>
        <taxon>Hemiscylliidae</taxon>
        <taxon>Chiloscyllium</taxon>
    </lineage>
</organism>
<evidence type="ECO:0000259" key="1">
    <source>
        <dbReference type="Pfam" id="PF12680"/>
    </source>
</evidence>
<sequence length="78" mass="9031">MRYEAPIVVTEGDKVAAQLRVFFRKRNNRRMVQFDVAVFYTLRDGLITEIREIIDTFDLVQQVLERDIAAALTGQNAD</sequence>
<dbReference type="SUPFAM" id="SSF54427">
    <property type="entry name" value="NTF2-like"/>
    <property type="match status" value="1"/>
</dbReference>
<dbReference type="Proteomes" id="UP000287033">
    <property type="component" value="Unassembled WGS sequence"/>
</dbReference>
<dbReference type="Pfam" id="PF12680">
    <property type="entry name" value="SnoaL_2"/>
    <property type="match status" value="1"/>
</dbReference>
<dbReference type="InterPro" id="IPR032710">
    <property type="entry name" value="NTF2-like_dom_sf"/>
</dbReference>
<keyword evidence="3" id="KW-1185">Reference proteome</keyword>
<name>A0A401TG29_CHIPU</name>
<protein>
    <recommendedName>
        <fullName evidence="1">SnoaL-like domain-containing protein</fullName>
    </recommendedName>
</protein>
<gene>
    <name evidence="2" type="ORF">chiPu_0025827</name>
</gene>
<evidence type="ECO:0000313" key="3">
    <source>
        <dbReference type="Proteomes" id="UP000287033"/>
    </source>
</evidence>
<evidence type="ECO:0000313" key="2">
    <source>
        <dbReference type="EMBL" id="GCC41588.1"/>
    </source>
</evidence>
<comment type="caution">
    <text evidence="2">The sequence shown here is derived from an EMBL/GenBank/DDBJ whole genome shotgun (WGS) entry which is preliminary data.</text>
</comment>
<dbReference type="EMBL" id="BEZZ01066531">
    <property type="protein sequence ID" value="GCC41588.1"/>
    <property type="molecule type" value="Genomic_DNA"/>
</dbReference>
<dbReference type="AlphaFoldDB" id="A0A401TG29"/>
<reference evidence="2 3" key="1">
    <citation type="journal article" date="2018" name="Nat. Ecol. Evol.">
        <title>Shark genomes provide insights into elasmobranch evolution and the origin of vertebrates.</title>
        <authorList>
            <person name="Hara Y"/>
            <person name="Yamaguchi K"/>
            <person name="Onimaru K"/>
            <person name="Kadota M"/>
            <person name="Koyanagi M"/>
            <person name="Keeley SD"/>
            <person name="Tatsumi K"/>
            <person name="Tanaka K"/>
            <person name="Motone F"/>
            <person name="Kageyama Y"/>
            <person name="Nozu R"/>
            <person name="Adachi N"/>
            <person name="Nishimura O"/>
            <person name="Nakagawa R"/>
            <person name="Tanegashima C"/>
            <person name="Kiyatake I"/>
            <person name="Matsumoto R"/>
            <person name="Murakumo K"/>
            <person name="Nishida K"/>
            <person name="Terakita A"/>
            <person name="Kuratani S"/>
            <person name="Sato K"/>
            <person name="Hyodo S Kuraku.S."/>
        </authorList>
    </citation>
    <scope>NUCLEOTIDE SEQUENCE [LARGE SCALE GENOMIC DNA]</scope>
</reference>
<accession>A0A401TG29</accession>
<dbReference type="Gene3D" id="3.10.450.50">
    <property type="match status" value="1"/>
</dbReference>
<feature type="domain" description="SnoaL-like" evidence="1">
    <location>
        <begin position="3"/>
        <end position="50"/>
    </location>
</feature>
<proteinExistence type="predicted"/>
<dbReference type="InterPro" id="IPR037401">
    <property type="entry name" value="SnoaL-like"/>
</dbReference>